<keyword evidence="4 6" id="KW-0472">Membrane</keyword>
<reference evidence="7 8" key="1">
    <citation type="submission" date="2014-02" db="EMBL/GenBank/DDBJ databases">
        <title>Single nucleus genome sequencing reveals high similarity among nuclei of an endomycorrhizal fungus.</title>
        <authorList>
            <person name="Lin K."/>
            <person name="Geurts R."/>
            <person name="Zhang Z."/>
            <person name="Limpens E."/>
            <person name="Saunders D.G."/>
            <person name="Mu D."/>
            <person name="Pang E."/>
            <person name="Cao H."/>
            <person name="Cha H."/>
            <person name="Lin T."/>
            <person name="Zhou Q."/>
            <person name="Shang Y."/>
            <person name="Li Y."/>
            <person name="Ivanov S."/>
            <person name="Sharma T."/>
            <person name="Velzen R.V."/>
            <person name="Ruijter N.D."/>
            <person name="Aanen D.K."/>
            <person name="Win J."/>
            <person name="Kamoun S."/>
            <person name="Bisseling T."/>
            <person name="Huang S."/>
        </authorList>
    </citation>
    <scope>NUCLEOTIDE SEQUENCE [LARGE SCALE GENOMIC DNA]</scope>
    <source>
        <strain evidence="8">DAOM197198w</strain>
    </source>
</reference>
<dbReference type="Proteomes" id="UP000022910">
    <property type="component" value="Unassembled WGS sequence"/>
</dbReference>
<keyword evidence="8" id="KW-1185">Reference proteome</keyword>
<evidence type="ECO:0000256" key="3">
    <source>
        <dbReference type="ARBA" id="ARBA00022989"/>
    </source>
</evidence>
<dbReference type="GO" id="GO:0032153">
    <property type="term" value="C:cell division site"/>
    <property type="evidence" value="ECO:0007669"/>
    <property type="project" value="TreeGrafter"/>
</dbReference>
<evidence type="ECO:0000256" key="2">
    <source>
        <dbReference type="ARBA" id="ARBA00022692"/>
    </source>
</evidence>
<comment type="subcellular location">
    <subcellularLocation>
        <location evidence="1">Membrane</location>
        <topology evidence="1">Multi-pass membrane protein</topology>
    </subcellularLocation>
</comment>
<dbReference type="OrthoDB" id="2405745at2759"/>
<organism evidence="7 8">
    <name type="scientific">Rhizophagus irregularis (strain DAOM 197198w)</name>
    <name type="common">Glomus intraradices</name>
    <dbReference type="NCBI Taxonomy" id="1432141"/>
    <lineage>
        <taxon>Eukaryota</taxon>
        <taxon>Fungi</taxon>
        <taxon>Fungi incertae sedis</taxon>
        <taxon>Mucoromycota</taxon>
        <taxon>Glomeromycotina</taxon>
        <taxon>Glomeromycetes</taxon>
        <taxon>Glomerales</taxon>
        <taxon>Glomeraceae</taxon>
        <taxon>Rhizophagus</taxon>
    </lineage>
</organism>
<name>A0A015IAA8_RHIIW</name>
<dbReference type="EMBL" id="JEMT01029803">
    <property type="protein sequence ID" value="EXX50740.1"/>
    <property type="molecule type" value="Genomic_DNA"/>
</dbReference>
<feature type="transmembrane region" description="Helical" evidence="6">
    <location>
        <begin position="141"/>
        <end position="160"/>
    </location>
</feature>
<keyword evidence="3 6" id="KW-1133">Transmembrane helix</keyword>
<evidence type="ECO:0000256" key="4">
    <source>
        <dbReference type="ARBA" id="ARBA00023136"/>
    </source>
</evidence>
<dbReference type="AlphaFoldDB" id="A0A015IAA8"/>
<feature type="region of interest" description="Disordered" evidence="5">
    <location>
        <begin position="211"/>
        <end position="232"/>
    </location>
</feature>
<evidence type="ECO:0000313" key="7">
    <source>
        <dbReference type="EMBL" id="EXX50740.1"/>
    </source>
</evidence>
<protein>
    <recommendedName>
        <fullName evidence="9">SUR7/PalI family-domain-containing protein</fullName>
    </recommendedName>
</protein>
<feature type="compositionally biased region" description="Polar residues" evidence="5">
    <location>
        <begin position="355"/>
        <end position="391"/>
    </location>
</feature>
<feature type="transmembrane region" description="Helical" evidence="6">
    <location>
        <begin position="180"/>
        <end position="201"/>
    </location>
</feature>
<feature type="region of interest" description="Disordered" evidence="5">
    <location>
        <begin position="255"/>
        <end position="391"/>
    </location>
</feature>
<feature type="compositionally biased region" description="Polar residues" evidence="5">
    <location>
        <begin position="320"/>
        <end position="333"/>
    </location>
</feature>
<evidence type="ECO:0000256" key="5">
    <source>
        <dbReference type="SAM" id="MobiDB-lite"/>
    </source>
</evidence>
<feature type="compositionally biased region" description="Pro residues" evidence="5">
    <location>
        <begin position="278"/>
        <end position="289"/>
    </location>
</feature>
<evidence type="ECO:0000256" key="1">
    <source>
        <dbReference type="ARBA" id="ARBA00004141"/>
    </source>
</evidence>
<feature type="transmembrane region" description="Helical" evidence="6">
    <location>
        <begin position="12"/>
        <end position="32"/>
    </location>
</feature>
<dbReference type="GO" id="GO:0005886">
    <property type="term" value="C:plasma membrane"/>
    <property type="evidence" value="ECO:0007669"/>
    <property type="project" value="InterPro"/>
</dbReference>
<feature type="compositionally biased region" description="Basic and acidic residues" evidence="5">
    <location>
        <begin position="211"/>
        <end position="230"/>
    </location>
</feature>
<feature type="transmembrane region" description="Helical" evidence="6">
    <location>
        <begin position="97"/>
        <end position="121"/>
    </location>
</feature>
<proteinExistence type="predicted"/>
<evidence type="ECO:0000313" key="8">
    <source>
        <dbReference type="Proteomes" id="UP000022910"/>
    </source>
</evidence>
<dbReference type="Pfam" id="PF06687">
    <property type="entry name" value="SUR7"/>
    <property type="match status" value="1"/>
</dbReference>
<sequence length="391" mass="43447">MTYTGREATPGTILTIISFGLLLIVNLITPIIKTLHFVKILRKSTSEELTIGLWGYCAQNSGESKRCTSPKIGFAFDASTSLNPNLAPDLPGAVNIALSYLTVVHIVALITLSIVTCVGAFAHTRKNRDRGLIRVAAQSSALAFVFVLFAFIVDFILFNNGIVKPINNKAGSVYLAEFDIAYYLVIACLVSSGLATISFFVGRIMNKRRRKSEESSSFDDSKSEDFRSEQRISGFRDQNVPKFAEFEEDVVEADPIKQSTPHFPLGSQPGQDYYYSPMRPPNPPQPYPMGPYQGYSSRPTSPNERSLPPSPPGIPPQQQFSYPLSSQSSYHNAYNSYSTTSPSYPPDSYPFPSNQSPILSYDTYPNSNNSNIYREYPPQSSHHWGQTQPHY</sequence>
<dbReference type="HOGENOM" id="CLU_706252_0_0_1"/>
<dbReference type="STRING" id="1432141.A0A015IAA8"/>
<keyword evidence="2 6" id="KW-0812">Transmembrane</keyword>
<dbReference type="Gene3D" id="1.20.140.150">
    <property type="match status" value="1"/>
</dbReference>
<comment type="caution">
    <text evidence="7">The sequence shown here is derived from an EMBL/GenBank/DDBJ whole genome shotgun (WGS) entry which is preliminary data.</text>
</comment>
<evidence type="ECO:0000256" key="6">
    <source>
        <dbReference type="SAM" id="Phobius"/>
    </source>
</evidence>
<dbReference type="PANTHER" id="PTHR28013">
    <property type="entry name" value="PROTEIN DCV1-RELATED"/>
    <property type="match status" value="1"/>
</dbReference>
<dbReference type="GO" id="GO:0035838">
    <property type="term" value="C:growing cell tip"/>
    <property type="evidence" value="ECO:0007669"/>
    <property type="project" value="TreeGrafter"/>
</dbReference>
<gene>
    <name evidence="7" type="ORF">RirG_267940</name>
</gene>
<dbReference type="InterPro" id="IPR051380">
    <property type="entry name" value="pH-response_reg_palI/RIM9"/>
</dbReference>
<evidence type="ECO:0008006" key="9">
    <source>
        <dbReference type="Google" id="ProtNLM"/>
    </source>
</evidence>
<accession>A0A015IAA8</accession>
<dbReference type="InterPro" id="IPR009571">
    <property type="entry name" value="SUR7/Rim9-like_fungi"/>
</dbReference>
<dbReference type="PANTHER" id="PTHR28013:SF3">
    <property type="entry name" value="PROTEIN DCV1-RELATED"/>
    <property type="match status" value="1"/>
</dbReference>